<keyword evidence="2" id="KW-0472">Membrane</keyword>
<evidence type="ECO:0000313" key="4">
    <source>
        <dbReference type="Proteomes" id="UP001165289"/>
    </source>
</evidence>
<evidence type="ECO:0000256" key="2">
    <source>
        <dbReference type="SAM" id="Phobius"/>
    </source>
</evidence>
<gene>
    <name evidence="3" type="ORF">LOD99_8745</name>
</gene>
<feature type="transmembrane region" description="Helical" evidence="2">
    <location>
        <begin position="577"/>
        <end position="597"/>
    </location>
</feature>
<sequence>MQEIEAHNFYLEIIDSHIESNQGCIAGGGIAALIADQSHNFNLIDHSTNLTTERVSFSYLVRTKFIRNYSGKISSGHAAYLKAYNSPAKKQHPVIIFVECDFSFNHKINSTPNGLTFGSILAENFILGFAESNNISNSEAGGLLLIQSLVIIYGKMNFNNLSAYSGGAIHARKWSKILLTDSANILFNNNSASIAGGAIFHYFGNWDGYSASSIYNSYCLLGYFPSIRTPPNEWKSQLKFVNNDAGAGGGAVFVTDLRQCSLYEGRIELGKAFNYTNNFIYINNTVSQGKLTYLGRYYGTIASSVEKLRMIEEGTSHEQGPGIEIPINYEPLDQLDQATIAVVRFESPTPSITLDQSYYVLTPSNINRYLKCKDEKCKDLKCKDEKCKDEKCKDEKSGECLLNNMPYFLYNVSGTDSIPENVTFNYQIKSGIESINSENSYNQNNLLTINNPYCDIGYSLSPLGICTCNYNKEVNGVVRCTSTGSVYIESGYWGITRQDRNSNFSLSSVIVKCAHSTCACDPDNSHHGTSCTIPKDPNELCVAELNREGDLCGNCKENYTFLPFSVECVPAPESNNYALMAVYIILTFVCACLILIFRCKFWNGFRIFFLLLYSLTYINYSFNLIQHIWQLRSIQILQGFSVLNFYLISPAFKDVDFTKTEMLALYPVVTISVVLIIFAILSAVSYRFPSSSFHHKFKIRRLISPALFLWYIMCISLFRVFLDFAYCIQIPNYTHNLEFRNRYSGTTECYTTENGYTYFMTFVFFLVLICVLPVPVLLILGSLKWSTNRFYTLNKLILPFKSYGRFHWGWEFIRFLLLAIGLVAHDTEPKVGSSILAMSIVFLMIVHISVWPYKERSANIIECIGWILLSLMFIIDNGVTLNYSYLDVFQLILVSLILVLMLCAIIIYVILKIGAKLDNYKFRAKVMKIFPKNMPFVRGVSAKIYKQLSARDEGEELEEPRIVEKPKQSSSQPLHRRDSILTKLSLAVNTNTN</sequence>
<feature type="transmembrane region" description="Helical" evidence="2">
    <location>
        <begin position="831"/>
        <end position="851"/>
    </location>
</feature>
<keyword evidence="2" id="KW-1133">Transmembrane helix</keyword>
<feature type="transmembrane region" description="Helical" evidence="2">
    <location>
        <begin position="604"/>
        <end position="622"/>
    </location>
</feature>
<dbReference type="Proteomes" id="UP001165289">
    <property type="component" value="Unassembled WGS sequence"/>
</dbReference>
<dbReference type="EMBL" id="JAKMXF010000341">
    <property type="protein sequence ID" value="KAI6647568.1"/>
    <property type="molecule type" value="Genomic_DNA"/>
</dbReference>
<feature type="region of interest" description="Disordered" evidence="1">
    <location>
        <begin position="956"/>
        <end position="975"/>
    </location>
</feature>
<accession>A0AAV7JFK8</accession>
<reference evidence="3 4" key="1">
    <citation type="journal article" date="2023" name="BMC Biol.">
        <title>The compact genome of the sponge Oopsacas minuta (Hexactinellida) is lacking key metazoan core genes.</title>
        <authorList>
            <person name="Santini S."/>
            <person name="Schenkelaars Q."/>
            <person name="Jourda C."/>
            <person name="Duchesne M."/>
            <person name="Belahbib H."/>
            <person name="Rocher C."/>
            <person name="Selva M."/>
            <person name="Riesgo A."/>
            <person name="Vervoort M."/>
            <person name="Leys S.P."/>
            <person name="Kodjabachian L."/>
            <person name="Le Bivic A."/>
            <person name="Borchiellini C."/>
            <person name="Claverie J.M."/>
            <person name="Renard E."/>
        </authorList>
    </citation>
    <scope>NUCLEOTIDE SEQUENCE [LARGE SCALE GENOMIC DNA]</scope>
    <source>
        <strain evidence="3">SPO-2</strain>
    </source>
</reference>
<protein>
    <submittedName>
        <fullName evidence="3">Uncharacterized protein</fullName>
    </submittedName>
</protein>
<evidence type="ECO:0000256" key="1">
    <source>
        <dbReference type="SAM" id="MobiDB-lite"/>
    </source>
</evidence>
<keyword evidence="2" id="KW-0812">Transmembrane</keyword>
<proteinExistence type="predicted"/>
<name>A0AAV7JFK8_9METZ</name>
<comment type="caution">
    <text evidence="3">The sequence shown here is derived from an EMBL/GenBank/DDBJ whole genome shotgun (WGS) entry which is preliminary data.</text>
</comment>
<keyword evidence="4" id="KW-1185">Reference proteome</keyword>
<feature type="transmembrane region" description="Helical" evidence="2">
    <location>
        <begin position="762"/>
        <end position="785"/>
    </location>
</feature>
<feature type="transmembrane region" description="Helical" evidence="2">
    <location>
        <begin position="806"/>
        <end position="825"/>
    </location>
</feature>
<feature type="transmembrane region" description="Helical" evidence="2">
    <location>
        <begin position="664"/>
        <end position="686"/>
    </location>
</feature>
<dbReference type="AlphaFoldDB" id="A0AAV7JFK8"/>
<organism evidence="3 4">
    <name type="scientific">Oopsacas minuta</name>
    <dbReference type="NCBI Taxonomy" id="111878"/>
    <lineage>
        <taxon>Eukaryota</taxon>
        <taxon>Metazoa</taxon>
        <taxon>Porifera</taxon>
        <taxon>Hexactinellida</taxon>
        <taxon>Hexasterophora</taxon>
        <taxon>Lyssacinosida</taxon>
        <taxon>Leucopsacidae</taxon>
        <taxon>Oopsacas</taxon>
    </lineage>
</organism>
<feature type="transmembrane region" description="Helical" evidence="2">
    <location>
        <begin position="863"/>
        <end position="885"/>
    </location>
</feature>
<feature type="transmembrane region" description="Helical" evidence="2">
    <location>
        <begin position="891"/>
        <end position="911"/>
    </location>
</feature>
<feature type="transmembrane region" description="Helical" evidence="2">
    <location>
        <begin position="707"/>
        <end position="731"/>
    </location>
</feature>
<evidence type="ECO:0000313" key="3">
    <source>
        <dbReference type="EMBL" id="KAI6647568.1"/>
    </source>
</evidence>